<organism evidence="2 3">
    <name type="scientific">Streptoalloteichus hindustanus</name>
    <dbReference type="NCBI Taxonomy" id="2017"/>
    <lineage>
        <taxon>Bacteria</taxon>
        <taxon>Bacillati</taxon>
        <taxon>Actinomycetota</taxon>
        <taxon>Actinomycetes</taxon>
        <taxon>Pseudonocardiales</taxon>
        <taxon>Pseudonocardiaceae</taxon>
        <taxon>Streptoalloteichus</taxon>
    </lineage>
</organism>
<proteinExistence type="predicted"/>
<keyword evidence="3" id="KW-1185">Reference proteome</keyword>
<dbReference type="Proteomes" id="UP000184501">
    <property type="component" value="Unassembled WGS sequence"/>
</dbReference>
<evidence type="ECO:0000313" key="3">
    <source>
        <dbReference type="Proteomes" id="UP000184501"/>
    </source>
</evidence>
<reference evidence="2 3" key="1">
    <citation type="submission" date="2016-11" db="EMBL/GenBank/DDBJ databases">
        <authorList>
            <person name="Jaros S."/>
            <person name="Januszkiewicz K."/>
            <person name="Wedrychowicz H."/>
        </authorList>
    </citation>
    <scope>NUCLEOTIDE SEQUENCE [LARGE SCALE GENOMIC DNA]</scope>
    <source>
        <strain evidence="2 3">DSM 44523</strain>
    </source>
</reference>
<dbReference type="AlphaFoldDB" id="A0A1M4VV42"/>
<evidence type="ECO:0008006" key="4">
    <source>
        <dbReference type="Google" id="ProtNLM"/>
    </source>
</evidence>
<protein>
    <recommendedName>
        <fullName evidence="4">PE family protein</fullName>
    </recommendedName>
</protein>
<dbReference type="EMBL" id="FQVN01000001">
    <property type="protein sequence ID" value="SHE72745.1"/>
    <property type="molecule type" value="Genomic_DNA"/>
</dbReference>
<sequence>MRSLWHMSLSRGNRAGGRGVTSWPERSLHLRLVRHDVPAVWVNLARGTVMSGGMGGGGHFRIDLARAPQVVKDLEEARNQLQVLRGKINNLAYAGDPGKDEVSVNAKNQLRRLATDSAQGSLATATAAYLKAIDDAVNAMNETIRTHMTAEELNTYHARPYEGPKPWVDPYT</sequence>
<accession>A0A1M4VV42</accession>
<dbReference type="STRING" id="2017.SAMN05444320_101899"/>
<feature type="region of interest" description="Disordered" evidence="1">
    <location>
        <begin position="1"/>
        <end position="20"/>
    </location>
</feature>
<evidence type="ECO:0000313" key="2">
    <source>
        <dbReference type="EMBL" id="SHE72745.1"/>
    </source>
</evidence>
<gene>
    <name evidence="2" type="ORF">SAMN05444320_101899</name>
</gene>
<name>A0A1M4VV42_STRHI</name>
<evidence type="ECO:0000256" key="1">
    <source>
        <dbReference type="SAM" id="MobiDB-lite"/>
    </source>
</evidence>